<keyword evidence="1" id="KW-1133">Transmembrane helix</keyword>
<evidence type="ECO:0000313" key="2">
    <source>
        <dbReference type="EMBL" id="KAA8898361.1"/>
    </source>
</evidence>
<feature type="transmembrane region" description="Helical" evidence="1">
    <location>
        <begin position="103"/>
        <end position="121"/>
    </location>
</feature>
<comment type="caution">
    <text evidence="2">The sequence shown here is derived from an EMBL/GenBank/DDBJ whole genome shotgun (WGS) entry which is preliminary data.</text>
</comment>
<organism evidence="2 3">
    <name type="scientific">Sphaerosporella brunnea</name>
    <dbReference type="NCBI Taxonomy" id="1250544"/>
    <lineage>
        <taxon>Eukaryota</taxon>
        <taxon>Fungi</taxon>
        <taxon>Dikarya</taxon>
        <taxon>Ascomycota</taxon>
        <taxon>Pezizomycotina</taxon>
        <taxon>Pezizomycetes</taxon>
        <taxon>Pezizales</taxon>
        <taxon>Pyronemataceae</taxon>
        <taxon>Sphaerosporella</taxon>
    </lineage>
</organism>
<evidence type="ECO:0000256" key="1">
    <source>
        <dbReference type="SAM" id="Phobius"/>
    </source>
</evidence>
<proteinExistence type="predicted"/>
<protein>
    <submittedName>
        <fullName evidence="2">Uncharacterized protein</fullName>
    </submittedName>
</protein>
<evidence type="ECO:0000313" key="3">
    <source>
        <dbReference type="Proteomes" id="UP000326924"/>
    </source>
</evidence>
<sequence>MRKENHLLGTPHSLVSFLLSDGLCFQHRQITLTNSLHTYPDPKHQVQEQYLSVPRHSASRTFGNPEQIAEFQVRARKGTIVHVHTGGVGLAARRRRRRQRFRLKSGIGGAGQLVLYVLLLVRTRYIHTSPRRRVTRVDVLVYTYSSRSDRSVLVFFPTTTYSTNTGSA</sequence>
<keyword evidence="1" id="KW-0472">Membrane</keyword>
<reference evidence="2 3" key="1">
    <citation type="submission" date="2019-09" db="EMBL/GenBank/DDBJ databases">
        <title>Draft genome of the ectomycorrhizal ascomycete Sphaerosporella brunnea.</title>
        <authorList>
            <consortium name="DOE Joint Genome Institute"/>
            <person name="Benucci G.M."/>
            <person name="Marozzi G."/>
            <person name="Antonielli L."/>
            <person name="Sanchez S."/>
            <person name="Marco P."/>
            <person name="Wang X."/>
            <person name="Falini L.B."/>
            <person name="Barry K."/>
            <person name="Haridas S."/>
            <person name="Lipzen A."/>
            <person name="Labutti K."/>
            <person name="Grigoriev I.V."/>
            <person name="Murat C."/>
            <person name="Martin F."/>
            <person name="Albertini E."/>
            <person name="Donnini D."/>
            <person name="Bonito G."/>
        </authorList>
    </citation>
    <scope>NUCLEOTIDE SEQUENCE [LARGE SCALE GENOMIC DNA]</scope>
    <source>
        <strain evidence="2 3">Sb_GMNB300</strain>
    </source>
</reference>
<gene>
    <name evidence="2" type="ORF">FN846DRAFT_962569</name>
</gene>
<dbReference type="InParanoid" id="A0A5J5EP74"/>
<dbReference type="Proteomes" id="UP000326924">
    <property type="component" value="Unassembled WGS sequence"/>
</dbReference>
<keyword evidence="1" id="KW-0812">Transmembrane</keyword>
<dbReference type="EMBL" id="VXIS01000186">
    <property type="protein sequence ID" value="KAA8898361.1"/>
    <property type="molecule type" value="Genomic_DNA"/>
</dbReference>
<dbReference type="AlphaFoldDB" id="A0A5J5EP74"/>
<name>A0A5J5EP74_9PEZI</name>
<accession>A0A5J5EP74</accession>
<keyword evidence="3" id="KW-1185">Reference proteome</keyword>